<evidence type="ECO:0000313" key="2">
    <source>
        <dbReference type="EMBL" id="KAJ7079261.1"/>
    </source>
</evidence>
<evidence type="ECO:0000256" key="1">
    <source>
        <dbReference type="SAM" id="MobiDB-lite"/>
    </source>
</evidence>
<name>A0AAD6TV21_9AGAR</name>
<sequence length="258" mass="28605">AHTHRRITWSHFASSGAPTQRPKRSAINSSQPSPRPMDAHADLARYHAGLVEELRHLVSAWVSFLRDNWRAHTALGLPAPRSNYPLPHGFMFTPDCKISETIEWIREYNDGGERQQIRHRYSVAFGFWGHANVARSAVSWCIASGNNLLARFDVPCAILGDPAVDIGPELVFAGILASLARAERVELAFHLHEAVVQGEAPAAYYVQEYGLYAPHAELVRRVGVRLAQPCRAATLCDVYVPFPSGARFCARGFRAADV</sequence>
<keyword evidence="3" id="KW-1185">Reference proteome</keyword>
<dbReference type="Proteomes" id="UP001222325">
    <property type="component" value="Unassembled WGS sequence"/>
</dbReference>
<feature type="non-terminal residue" evidence="2">
    <location>
        <position position="258"/>
    </location>
</feature>
<dbReference type="AlphaFoldDB" id="A0AAD6TV21"/>
<organism evidence="2 3">
    <name type="scientific">Mycena belliarum</name>
    <dbReference type="NCBI Taxonomy" id="1033014"/>
    <lineage>
        <taxon>Eukaryota</taxon>
        <taxon>Fungi</taxon>
        <taxon>Dikarya</taxon>
        <taxon>Basidiomycota</taxon>
        <taxon>Agaricomycotina</taxon>
        <taxon>Agaricomycetes</taxon>
        <taxon>Agaricomycetidae</taxon>
        <taxon>Agaricales</taxon>
        <taxon>Marasmiineae</taxon>
        <taxon>Mycenaceae</taxon>
        <taxon>Mycena</taxon>
    </lineage>
</organism>
<gene>
    <name evidence="2" type="ORF">B0H15DRAFT_999611</name>
</gene>
<accession>A0AAD6TV21</accession>
<dbReference type="EMBL" id="JARJCN010000061">
    <property type="protein sequence ID" value="KAJ7079261.1"/>
    <property type="molecule type" value="Genomic_DNA"/>
</dbReference>
<proteinExistence type="predicted"/>
<evidence type="ECO:0000313" key="3">
    <source>
        <dbReference type="Proteomes" id="UP001222325"/>
    </source>
</evidence>
<reference evidence="2" key="1">
    <citation type="submission" date="2023-03" db="EMBL/GenBank/DDBJ databases">
        <title>Massive genome expansion in bonnet fungi (Mycena s.s.) driven by repeated elements and novel gene families across ecological guilds.</title>
        <authorList>
            <consortium name="Lawrence Berkeley National Laboratory"/>
            <person name="Harder C.B."/>
            <person name="Miyauchi S."/>
            <person name="Viragh M."/>
            <person name="Kuo A."/>
            <person name="Thoen E."/>
            <person name="Andreopoulos B."/>
            <person name="Lu D."/>
            <person name="Skrede I."/>
            <person name="Drula E."/>
            <person name="Henrissat B."/>
            <person name="Morin E."/>
            <person name="Kohler A."/>
            <person name="Barry K."/>
            <person name="LaButti K."/>
            <person name="Morin E."/>
            <person name="Salamov A."/>
            <person name="Lipzen A."/>
            <person name="Mereny Z."/>
            <person name="Hegedus B."/>
            <person name="Baldrian P."/>
            <person name="Stursova M."/>
            <person name="Weitz H."/>
            <person name="Taylor A."/>
            <person name="Grigoriev I.V."/>
            <person name="Nagy L.G."/>
            <person name="Martin F."/>
            <person name="Kauserud H."/>
        </authorList>
    </citation>
    <scope>NUCLEOTIDE SEQUENCE</scope>
    <source>
        <strain evidence="2">CBHHK173m</strain>
    </source>
</reference>
<protein>
    <submittedName>
        <fullName evidence="2">Uncharacterized protein</fullName>
    </submittedName>
</protein>
<comment type="caution">
    <text evidence="2">The sequence shown here is derived from an EMBL/GenBank/DDBJ whole genome shotgun (WGS) entry which is preliminary data.</text>
</comment>
<feature type="region of interest" description="Disordered" evidence="1">
    <location>
        <begin position="13"/>
        <end position="38"/>
    </location>
</feature>